<dbReference type="Gene3D" id="1.10.2080.10">
    <property type="entry name" value="Insect odorant-binding protein A10/Ejaculatory bulb-specific protein 3"/>
    <property type="match status" value="1"/>
</dbReference>
<accession>A0A6J2XFP8</accession>
<proteinExistence type="predicted"/>
<evidence type="ECO:0000313" key="2">
    <source>
        <dbReference type="Proteomes" id="UP000504635"/>
    </source>
</evidence>
<keyword evidence="1" id="KW-0732">Signal</keyword>
<dbReference type="OrthoDB" id="6344725at2759"/>
<name>A0A6J2XFP8_SITOR</name>
<dbReference type="InParanoid" id="A0A6J2XFP8"/>
<dbReference type="PANTHER" id="PTHR11257">
    <property type="entry name" value="CHEMOSENSORY PROTEIN-RELATED"/>
    <property type="match status" value="1"/>
</dbReference>
<dbReference type="InterPro" id="IPR005055">
    <property type="entry name" value="A10/PebIII"/>
</dbReference>
<dbReference type="KEGG" id="soy:115877658"/>
<feature type="signal peptide" evidence="1">
    <location>
        <begin position="1"/>
        <end position="26"/>
    </location>
</feature>
<keyword evidence="2" id="KW-1185">Reference proteome</keyword>
<dbReference type="Pfam" id="PF03392">
    <property type="entry name" value="OS-D"/>
    <property type="match status" value="1"/>
</dbReference>
<dbReference type="GeneID" id="115877658"/>
<dbReference type="InterPro" id="IPR036682">
    <property type="entry name" value="OS_D_A10/PebIII_sf"/>
</dbReference>
<dbReference type="CTD" id="115877658"/>
<evidence type="ECO:0000313" key="3">
    <source>
        <dbReference type="RefSeq" id="XP_030749780.1"/>
    </source>
</evidence>
<dbReference type="Proteomes" id="UP000504635">
    <property type="component" value="Unplaced"/>
</dbReference>
<reference evidence="3" key="1">
    <citation type="submission" date="2025-08" db="UniProtKB">
        <authorList>
            <consortium name="RefSeq"/>
        </authorList>
    </citation>
    <scope>IDENTIFICATION</scope>
    <source>
        <tissue evidence="3">Gonads</tissue>
    </source>
</reference>
<dbReference type="SUPFAM" id="SSF100910">
    <property type="entry name" value="Chemosensory protein Csp2"/>
    <property type="match status" value="1"/>
</dbReference>
<protein>
    <submittedName>
        <fullName evidence="3">Ejaculatory bulb-specific protein 3-like</fullName>
    </submittedName>
</protein>
<organism evidence="2 3">
    <name type="scientific">Sitophilus oryzae</name>
    <name type="common">Rice weevil</name>
    <name type="synonym">Curculio oryzae</name>
    <dbReference type="NCBI Taxonomy" id="7048"/>
    <lineage>
        <taxon>Eukaryota</taxon>
        <taxon>Metazoa</taxon>
        <taxon>Ecdysozoa</taxon>
        <taxon>Arthropoda</taxon>
        <taxon>Hexapoda</taxon>
        <taxon>Insecta</taxon>
        <taxon>Pterygota</taxon>
        <taxon>Neoptera</taxon>
        <taxon>Endopterygota</taxon>
        <taxon>Coleoptera</taxon>
        <taxon>Polyphaga</taxon>
        <taxon>Cucujiformia</taxon>
        <taxon>Curculionidae</taxon>
        <taxon>Dryophthorinae</taxon>
        <taxon>Sitophilus</taxon>
    </lineage>
</organism>
<feature type="chain" id="PRO_5026759435" evidence="1">
    <location>
        <begin position="27"/>
        <end position="146"/>
    </location>
</feature>
<dbReference type="AlphaFoldDB" id="A0A6J2XFP8"/>
<dbReference type="PANTHER" id="PTHR11257:SF12">
    <property type="entry name" value="EJACULATORY BULB-SPECIFIC PROTEIN 3-RELATED"/>
    <property type="match status" value="1"/>
</dbReference>
<evidence type="ECO:0000256" key="1">
    <source>
        <dbReference type="SAM" id="SignalP"/>
    </source>
</evidence>
<dbReference type="RefSeq" id="XP_030749780.1">
    <property type="nucleotide sequence ID" value="XM_030893920.1"/>
</dbReference>
<sequence length="146" mass="16510">MRAKISVLPLLVVLSVVFMNTNEADGASIARSRRANDMYTTKYDNIDVDAILASKRLLRNYVNCLLDKGACTNEGKELKKYLADALATECSKCSETQKKIASKVLNELLLNHRDDWNQLTAKYDPDGNFRAKYEFESDDYSDLEDA</sequence>
<gene>
    <name evidence="3" type="primary">LOC115877658</name>
</gene>